<dbReference type="InterPro" id="IPR055650">
    <property type="entry name" value="DUF7226"/>
</dbReference>
<evidence type="ECO:0000259" key="3">
    <source>
        <dbReference type="Pfam" id="PF23871"/>
    </source>
</evidence>
<feature type="domain" description="DUF6996" evidence="1">
    <location>
        <begin position="25"/>
        <end position="94"/>
    </location>
</feature>
<name>A0A1I6LC34_9FIRM</name>
<dbReference type="Proteomes" id="UP000199659">
    <property type="component" value="Unassembled WGS sequence"/>
</dbReference>
<proteinExistence type="predicted"/>
<organism evidence="4 5">
    <name type="scientific">Anaeromicropila populeti</name>
    <dbReference type="NCBI Taxonomy" id="37658"/>
    <lineage>
        <taxon>Bacteria</taxon>
        <taxon>Bacillati</taxon>
        <taxon>Bacillota</taxon>
        <taxon>Clostridia</taxon>
        <taxon>Lachnospirales</taxon>
        <taxon>Lachnospiraceae</taxon>
        <taxon>Anaeromicropila</taxon>
    </lineage>
</organism>
<evidence type="ECO:0000259" key="1">
    <source>
        <dbReference type="Pfam" id="PF22515"/>
    </source>
</evidence>
<protein>
    <submittedName>
        <fullName evidence="4">Uncharacterized protein</fullName>
    </submittedName>
</protein>
<dbReference type="EMBL" id="FOYZ01000015">
    <property type="protein sequence ID" value="SFS00818.1"/>
    <property type="molecule type" value="Genomic_DNA"/>
</dbReference>
<reference evidence="4 5" key="1">
    <citation type="submission" date="2016-10" db="EMBL/GenBank/DDBJ databases">
        <authorList>
            <person name="de Groot N.N."/>
        </authorList>
    </citation>
    <scope>NUCLEOTIDE SEQUENCE [LARGE SCALE GENOMIC DNA]</scope>
    <source>
        <strain evidence="4 5">743A</strain>
    </source>
</reference>
<dbReference type="RefSeq" id="WP_242940564.1">
    <property type="nucleotide sequence ID" value="NZ_FOYZ01000015.1"/>
</dbReference>
<dbReference type="AlphaFoldDB" id="A0A1I6LC34"/>
<dbReference type="Pfam" id="PF23871">
    <property type="entry name" value="DUF7226"/>
    <property type="match status" value="1"/>
</dbReference>
<dbReference type="InterPro" id="IPR054266">
    <property type="entry name" value="DUF6997"/>
</dbReference>
<keyword evidence="5" id="KW-1185">Reference proteome</keyword>
<feature type="domain" description="DUF6997" evidence="2">
    <location>
        <begin position="97"/>
        <end position="270"/>
    </location>
</feature>
<feature type="domain" description="DUF7226" evidence="3">
    <location>
        <begin position="308"/>
        <end position="444"/>
    </location>
</feature>
<dbReference type="InterPro" id="IPR054265">
    <property type="entry name" value="DUF6996"/>
</dbReference>
<dbReference type="Pfam" id="PF22518">
    <property type="entry name" value="DUF6997"/>
    <property type="match status" value="1"/>
</dbReference>
<dbReference type="Pfam" id="PF22515">
    <property type="entry name" value="DUF6996"/>
    <property type="match status" value="1"/>
</dbReference>
<evidence type="ECO:0000313" key="4">
    <source>
        <dbReference type="EMBL" id="SFS00818.1"/>
    </source>
</evidence>
<sequence>MKSSLLMETNAKLLSNESNLSKNEAAWIRLFDKYDIFSKVEKNGVFEITASQIKEFREPRLMTKFDTEESLPKCFGKGNGKKLSILPNSRGSYVMGYFDSYHAIPEMERFIKHIDFPEHLETISKENINSEANVINVLGVTSVLDDFLGEKQMVQTISGRMKSGEFEFVIQNTKNQGQALISVRNAQIEIDAGFENHNCVSIIEAKNVVHKDFIVRQLYYPFRLWKTKLVKEIRPVFLVYSNNIFRLMEFEFTDVENYSSIKFVRQKNYSFEDVDITMDDLTEVYNSTRSKEENDGIPFIQADSFPTVISLLELLKEEDKTISEIAEAIGFDKRQGDYYFNAARYLELTEKYKAENGIVRVRLSALGEAIMKMPYKKRQLKYVEQMFTHEIFRYIFMFFRQQGEAPDKKLIASKIRELNLCGESLVERRASSVSGWIKWLLATINN</sequence>
<gene>
    <name evidence="4" type="ORF">SAMN05661086_03188</name>
</gene>
<dbReference type="STRING" id="37658.SAMN05661086_03188"/>
<evidence type="ECO:0000259" key="2">
    <source>
        <dbReference type="Pfam" id="PF22518"/>
    </source>
</evidence>
<accession>A0A1I6LC34</accession>
<evidence type="ECO:0000313" key="5">
    <source>
        <dbReference type="Proteomes" id="UP000199659"/>
    </source>
</evidence>